<comment type="catalytic activity">
    <reaction evidence="7 8">
        <text>L-threonylcarbamoyladenylate + adenosine(37) in tRNA = N(6)-L-threonylcarbamoyladenosine(37) in tRNA + AMP + H(+)</text>
        <dbReference type="Rhea" id="RHEA:37059"/>
        <dbReference type="Rhea" id="RHEA-COMP:10162"/>
        <dbReference type="Rhea" id="RHEA-COMP:10163"/>
        <dbReference type="ChEBI" id="CHEBI:15378"/>
        <dbReference type="ChEBI" id="CHEBI:73682"/>
        <dbReference type="ChEBI" id="CHEBI:74411"/>
        <dbReference type="ChEBI" id="CHEBI:74418"/>
        <dbReference type="ChEBI" id="CHEBI:456215"/>
        <dbReference type="EC" id="2.3.1.234"/>
    </reaction>
</comment>
<dbReference type="InterPro" id="IPR043129">
    <property type="entry name" value="ATPase_NBD"/>
</dbReference>
<feature type="binding site" evidence="8">
    <location>
        <position position="230"/>
    </location>
    <ligand>
        <name>substrate</name>
    </ligand>
</feature>
<name>A0A0G1R3U0_9BACT</name>
<accession>A0A0G1R3U0</accession>
<dbReference type="PRINTS" id="PR00789">
    <property type="entry name" value="OSIALOPTASE"/>
</dbReference>
<dbReference type="PATRIC" id="fig|1618663.3.peg.283"/>
<dbReference type="Proteomes" id="UP000034727">
    <property type="component" value="Unassembled WGS sequence"/>
</dbReference>
<feature type="binding site" evidence="8">
    <location>
        <position position="213"/>
    </location>
    <ligand>
        <name>substrate</name>
    </ligand>
</feature>
<keyword evidence="5 8" id="KW-0408">Iron</keyword>
<dbReference type="SUPFAM" id="SSF53067">
    <property type="entry name" value="Actin-like ATPase domain"/>
    <property type="match status" value="2"/>
</dbReference>
<keyword evidence="3 8" id="KW-0819">tRNA processing</keyword>
<evidence type="ECO:0000313" key="11">
    <source>
        <dbReference type="Proteomes" id="UP000034727"/>
    </source>
</evidence>
<evidence type="ECO:0000256" key="8">
    <source>
        <dbReference type="HAMAP-Rule" id="MF_01445"/>
    </source>
</evidence>
<evidence type="ECO:0000256" key="6">
    <source>
        <dbReference type="ARBA" id="ARBA00023315"/>
    </source>
</evidence>
<feature type="binding site" evidence="8">
    <location>
        <position position="344"/>
    </location>
    <ligand>
        <name>Fe cation</name>
        <dbReference type="ChEBI" id="CHEBI:24875"/>
    </ligand>
</feature>
<dbReference type="Pfam" id="PF00814">
    <property type="entry name" value="TsaD"/>
    <property type="match status" value="1"/>
</dbReference>
<organism evidence="10 11">
    <name type="scientific">Candidatus Jorgensenbacteria bacterium GW2011_GWA2_45_9</name>
    <dbReference type="NCBI Taxonomy" id="1618663"/>
    <lineage>
        <taxon>Bacteria</taxon>
        <taxon>Candidatus Joergenseniibacteriota</taxon>
    </lineage>
</organism>
<comment type="similarity">
    <text evidence="8">Belongs to the KAE1 / TsaD family.</text>
</comment>
<dbReference type="GO" id="GO:0005506">
    <property type="term" value="F:iron ion binding"/>
    <property type="evidence" value="ECO:0007669"/>
    <property type="project" value="UniProtKB-UniRule"/>
</dbReference>
<feature type="domain" description="Gcp-like" evidence="9">
    <location>
        <begin position="54"/>
        <end position="350"/>
    </location>
</feature>
<dbReference type="EMBL" id="LCLJ01000007">
    <property type="protein sequence ID" value="KKU15560.1"/>
    <property type="molecule type" value="Genomic_DNA"/>
</dbReference>
<comment type="cofactor">
    <cofactor evidence="8">
        <name>Fe(2+)</name>
        <dbReference type="ChEBI" id="CHEBI:29033"/>
    </cofactor>
    <text evidence="8">Binds 1 Fe(2+) ion per subunit.</text>
</comment>
<evidence type="ECO:0000256" key="4">
    <source>
        <dbReference type="ARBA" id="ARBA00022723"/>
    </source>
</evidence>
<dbReference type="InterPro" id="IPR022450">
    <property type="entry name" value="TsaD"/>
</dbReference>
<evidence type="ECO:0000259" key="9">
    <source>
        <dbReference type="Pfam" id="PF00814"/>
    </source>
</evidence>
<dbReference type="GO" id="GO:0005737">
    <property type="term" value="C:cytoplasm"/>
    <property type="evidence" value="ECO:0007669"/>
    <property type="project" value="UniProtKB-SubCell"/>
</dbReference>
<feature type="binding site" evidence="8">
    <location>
        <begin position="180"/>
        <end position="184"/>
    </location>
    <ligand>
        <name>substrate</name>
    </ligand>
</feature>
<dbReference type="GO" id="GO:0061711">
    <property type="term" value="F:tRNA N(6)-L-threonylcarbamoyladenine synthase activity"/>
    <property type="evidence" value="ECO:0007669"/>
    <property type="project" value="UniProtKB-EC"/>
</dbReference>
<dbReference type="NCBIfam" id="TIGR00329">
    <property type="entry name" value="gcp_kae1"/>
    <property type="match status" value="1"/>
</dbReference>
<comment type="caution">
    <text evidence="10">The sequence shown here is derived from an EMBL/GenBank/DDBJ whole genome shotgun (WGS) entry which is preliminary data.</text>
</comment>
<keyword evidence="2 8" id="KW-0808">Transferase</keyword>
<dbReference type="GO" id="GO:0002949">
    <property type="term" value="P:tRNA threonylcarbamoyladenosine modification"/>
    <property type="evidence" value="ECO:0007669"/>
    <property type="project" value="UniProtKB-UniRule"/>
</dbReference>
<dbReference type="InterPro" id="IPR000905">
    <property type="entry name" value="Gcp-like_dom"/>
</dbReference>
<dbReference type="PANTHER" id="PTHR11735">
    <property type="entry name" value="TRNA N6-ADENOSINE THREONYLCARBAMOYLTRANSFERASE"/>
    <property type="match status" value="1"/>
</dbReference>
<feature type="binding site" evidence="8">
    <location>
        <position position="226"/>
    </location>
    <ligand>
        <name>substrate</name>
    </ligand>
</feature>
<reference evidence="10 11" key="1">
    <citation type="journal article" date="2015" name="Nature">
        <title>rRNA introns, odd ribosomes, and small enigmatic genomes across a large radiation of phyla.</title>
        <authorList>
            <person name="Brown C.T."/>
            <person name="Hug L.A."/>
            <person name="Thomas B.C."/>
            <person name="Sharon I."/>
            <person name="Castelle C.J."/>
            <person name="Singh A."/>
            <person name="Wilkins M.J."/>
            <person name="Williams K.H."/>
            <person name="Banfield J.F."/>
        </authorList>
    </citation>
    <scope>NUCLEOTIDE SEQUENCE [LARGE SCALE GENOMIC DNA]</scope>
</reference>
<keyword evidence="6 8" id="KW-0012">Acyltransferase</keyword>
<protein>
    <recommendedName>
        <fullName evidence="8">tRNA N6-adenosine threonylcarbamoyltransferase</fullName>
        <ecNumber evidence="8">2.3.1.234</ecNumber>
    </recommendedName>
    <alternativeName>
        <fullName evidence="8">N6-L-threonylcarbamoyladenine synthase</fullName>
        <shortName evidence="8">t(6)A synthase</shortName>
    </alternativeName>
    <alternativeName>
        <fullName evidence="8">t(6)A37 threonylcarbamoyladenosine biosynthesis protein TsaD</fullName>
    </alternativeName>
    <alternativeName>
        <fullName evidence="8">tRNA threonylcarbamoyladenosine biosynthesis protein TsaD</fullName>
    </alternativeName>
</protein>
<dbReference type="AlphaFoldDB" id="A0A0G1R3U0"/>
<comment type="subcellular location">
    <subcellularLocation>
        <location evidence="8">Cytoplasm</location>
    </subcellularLocation>
</comment>
<feature type="binding site" evidence="8">
    <location>
        <position position="316"/>
    </location>
    <ligand>
        <name>substrate</name>
    </ligand>
</feature>
<proteinExistence type="inferred from homology"/>
<evidence type="ECO:0000256" key="3">
    <source>
        <dbReference type="ARBA" id="ARBA00022694"/>
    </source>
</evidence>
<sequence>MGQEMKMPDLPCATARQNGIGESMRILGIETSCDETAIALVDAFGRLRAPRFKIIVAEISSQIEVHRPFGGVVPNLAKREHLKNIPFLYQNIIRNSIHEPADEIQNSLDAIAVTVGPGLEPALWTGINFAKDLYEKLKKENKNLKIIGVNHLEGHLFSFLLPQKAKNIKLKNVFPAVALIVSGGHTILLKMDSLEKWKKIGETKDDAVGESFDKVAKMLELPYPGGPEIELLAAKGDCRAIIFPRPMINSKNYDFSFSGLKTSVLYYTRDHKNARKADVAASFEEAALDALVKKTGRAAKEFAARSILLSGGVAANKKLRLKLKAVSRELHVNFFAPPIKFNTDNAVMIAGAGYMAHLRKKNRRLTANGSLDI</sequence>
<keyword evidence="4 8" id="KW-0479">Metal-binding</keyword>
<dbReference type="FunFam" id="3.30.420.40:FF:000040">
    <property type="entry name" value="tRNA N6-adenosine threonylcarbamoyltransferase"/>
    <property type="match status" value="1"/>
</dbReference>
<evidence type="ECO:0000256" key="7">
    <source>
        <dbReference type="ARBA" id="ARBA00048117"/>
    </source>
</evidence>
<evidence type="ECO:0000256" key="5">
    <source>
        <dbReference type="ARBA" id="ARBA00023004"/>
    </source>
</evidence>
<dbReference type="Gene3D" id="3.30.420.40">
    <property type="match status" value="2"/>
</dbReference>
<evidence type="ECO:0000256" key="1">
    <source>
        <dbReference type="ARBA" id="ARBA00022490"/>
    </source>
</evidence>
<dbReference type="InterPro" id="IPR017861">
    <property type="entry name" value="KAE1/TsaD"/>
</dbReference>
<gene>
    <name evidence="8" type="primary">tsaD</name>
    <name evidence="10" type="ORF">UX22_C0007G0018</name>
</gene>
<dbReference type="EC" id="2.3.1.234" evidence="8"/>
<evidence type="ECO:0000313" key="10">
    <source>
        <dbReference type="EMBL" id="KKU15560.1"/>
    </source>
</evidence>
<feature type="binding site" evidence="8">
    <location>
        <position position="151"/>
    </location>
    <ligand>
        <name>Fe cation</name>
        <dbReference type="ChEBI" id="CHEBI:24875"/>
    </ligand>
</feature>
<evidence type="ECO:0000256" key="2">
    <source>
        <dbReference type="ARBA" id="ARBA00022679"/>
    </source>
</evidence>
<keyword evidence="1 8" id="KW-0963">Cytoplasm</keyword>
<comment type="function">
    <text evidence="8">Required for the formation of a threonylcarbamoyl group on adenosine at position 37 (t(6)A37) in tRNAs that read codons beginning with adenine. Is involved in the transfer of the threonylcarbamoyl moiety of threonylcarbamoyl-AMP (TC-AMP) to the N6 group of A37, together with TsaE and TsaB. TsaD likely plays a direct catalytic role in this reaction.</text>
</comment>
<dbReference type="NCBIfam" id="TIGR03723">
    <property type="entry name" value="T6A_TsaD_YgjD"/>
    <property type="match status" value="1"/>
</dbReference>
<dbReference type="HAMAP" id="MF_01445">
    <property type="entry name" value="TsaD"/>
    <property type="match status" value="1"/>
</dbReference>
<feature type="binding site" evidence="8">
    <location>
        <position position="155"/>
    </location>
    <ligand>
        <name>Fe cation</name>
        <dbReference type="ChEBI" id="CHEBI:24875"/>
    </ligand>
</feature>
<dbReference type="PANTHER" id="PTHR11735:SF6">
    <property type="entry name" value="TRNA N6-ADENOSINE THREONYLCARBAMOYLTRANSFERASE, MITOCHONDRIAL"/>
    <property type="match status" value="1"/>
</dbReference>